<dbReference type="SUPFAM" id="SSF47413">
    <property type="entry name" value="lambda repressor-like DNA-binding domains"/>
    <property type="match status" value="1"/>
</dbReference>
<protein>
    <submittedName>
        <fullName evidence="2">XRE family transcriptional regulator</fullName>
    </submittedName>
</protein>
<proteinExistence type="predicted"/>
<dbReference type="Pfam" id="PF01381">
    <property type="entry name" value="HTH_3"/>
    <property type="match status" value="1"/>
</dbReference>
<dbReference type="InterPro" id="IPR010982">
    <property type="entry name" value="Lambda_DNA-bd_dom_sf"/>
</dbReference>
<dbReference type="InterPro" id="IPR001387">
    <property type="entry name" value="Cro/C1-type_HTH"/>
</dbReference>
<dbReference type="Gene3D" id="1.10.260.40">
    <property type="entry name" value="lambda repressor-like DNA-binding domains"/>
    <property type="match status" value="1"/>
</dbReference>
<accession>A0A3Q9GFA8</accession>
<dbReference type="EMBL" id="CP033905">
    <property type="protein sequence ID" value="AZR06484.1"/>
    <property type="molecule type" value="Genomic_DNA"/>
</dbReference>
<name>A0A3Q9GFA8_9ACTO</name>
<evidence type="ECO:0000259" key="1">
    <source>
        <dbReference type="PROSITE" id="PS50943"/>
    </source>
</evidence>
<dbReference type="RefSeq" id="WP_126919969.1">
    <property type="nucleotide sequence ID" value="NZ_CP033905.1"/>
</dbReference>
<dbReference type="CDD" id="cd00093">
    <property type="entry name" value="HTH_XRE"/>
    <property type="match status" value="1"/>
</dbReference>
<evidence type="ECO:0000313" key="2">
    <source>
        <dbReference type="EMBL" id="AZR06484.1"/>
    </source>
</evidence>
<dbReference type="PROSITE" id="PS50943">
    <property type="entry name" value="HTH_CROC1"/>
    <property type="match status" value="1"/>
</dbReference>
<dbReference type="AlphaFoldDB" id="A0A3Q9GFA8"/>
<dbReference type="Proteomes" id="UP000275951">
    <property type="component" value="Chromosome"/>
</dbReference>
<reference evidence="2 3" key="1">
    <citation type="submission" date="2018-11" db="EMBL/GenBank/DDBJ databases">
        <title>Multidrug-resistant genes are associated with an 42-kb island TGI1 carrying a complex class 1 integron in a Trueperella pyogenes.</title>
        <authorList>
            <person name="Dong W."/>
        </authorList>
    </citation>
    <scope>NUCLEOTIDE SEQUENCE [LARGE SCALE GENOMIC DNA]</scope>
    <source>
        <strain evidence="2 3">TP4</strain>
    </source>
</reference>
<dbReference type="GO" id="GO:0003677">
    <property type="term" value="F:DNA binding"/>
    <property type="evidence" value="ECO:0007669"/>
    <property type="project" value="InterPro"/>
</dbReference>
<gene>
    <name evidence="2" type="ORF">EBQ10_03710</name>
</gene>
<organism evidence="2 3">
    <name type="scientific">Trueperella pyogenes</name>
    <dbReference type="NCBI Taxonomy" id="1661"/>
    <lineage>
        <taxon>Bacteria</taxon>
        <taxon>Bacillati</taxon>
        <taxon>Actinomycetota</taxon>
        <taxon>Actinomycetes</taxon>
        <taxon>Actinomycetales</taxon>
        <taxon>Actinomycetaceae</taxon>
        <taxon>Trueperella</taxon>
    </lineage>
</organism>
<evidence type="ECO:0000313" key="3">
    <source>
        <dbReference type="Proteomes" id="UP000275951"/>
    </source>
</evidence>
<sequence length="130" mass="14325">MTMQPEDRVAVDQEALKGLRSRLGLTQRSVATCSGLTESAYRSYELGDRNPSLKDAEAIAWVFGVPFEMLLDHTPISVTAAAASLMRMEELGYLTIFQDDFSTINLMAASNALARELRAIRRLAADDEPT</sequence>
<dbReference type="SMART" id="SM00530">
    <property type="entry name" value="HTH_XRE"/>
    <property type="match status" value="1"/>
</dbReference>
<feature type="domain" description="HTH cro/C1-type" evidence="1">
    <location>
        <begin position="16"/>
        <end position="70"/>
    </location>
</feature>